<keyword evidence="3" id="KW-1185">Reference proteome</keyword>
<dbReference type="AlphaFoldDB" id="A0A941ELI0"/>
<evidence type="ECO:0000313" key="3">
    <source>
        <dbReference type="Proteomes" id="UP000675781"/>
    </source>
</evidence>
<comment type="caution">
    <text evidence="2">The sequence shown here is derived from an EMBL/GenBank/DDBJ whole genome shotgun (WGS) entry which is preliminary data.</text>
</comment>
<protein>
    <submittedName>
        <fullName evidence="2">Acyl carrier protein</fullName>
    </submittedName>
</protein>
<sequence>MKSTEIAALYGSVLGAADVAEDDDFFEIGGSSFSALTLIAQLNTAAGSVVLRMRDVIRARTPRALAYIMETRLEGAEPSGGPR</sequence>
<dbReference type="EMBL" id="JAGSOG010000012">
    <property type="protein sequence ID" value="MBR7832548.1"/>
    <property type="molecule type" value="Genomic_DNA"/>
</dbReference>
<accession>A0A941ELI0</accession>
<dbReference type="Proteomes" id="UP000675781">
    <property type="component" value="Unassembled WGS sequence"/>
</dbReference>
<evidence type="ECO:0000313" key="2">
    <source>
        <dbReference type="EMBL" id="MBR7832548.1"/>
    </source>
</evidence>
<organism evidence="2 3">
    <name type="scientific">Actinospica durhamensis</name>
    <dbReference type="NCBI Taxonomy" id="1508375"/>
    <lineage>
        <taxon>Bacteria</taxon>
        <taxon>Bacillati</taxon>
        <taxon>Actinomycetota</taxon>
        <taxon>Actinomycetes</taxon>
        <taxon>Catenulisporales</taxon>
        <taxon>Actinospicaceae</taxon>
        <taxon>Actinospica</taxon>
    </lineage>
</organism>
<name>A0A941ELI0_9ACTN</name>
<dbReference type="Gene3D" id="1.10.1200.10">
    <property type="entry name" value="ACP-like"/>
    <property type="match status" value="1"/>
</dbReference>
<evidence type="ECO:0000259" key="1">
    <source>
        <dbReference type="PROSITE" id="PS50075"/>
    </source>
</evidence>
<dbReference type="InterPro" id="IPR009081">
    <property type="entry name" value="PP-bd_ACP"/>
</dbReference>
<feature type="domain" description="Carrier" evidence="1">
    <location>
        <begin position="1"/>
        <end position="73"/>
    </location>
</feature>
<dbReference type="PROSITE" id="PS50075">
    <property type="entry name" value="CARRIER"/>
    <property type="match status" value="1"/>
</dbReference>
<gene>
    <name evidence="2" type="ORF">KDL01_04720</name>
</gene>
<proteinExistence type="predicted"/>
<dbReference type="SUPFAM" id="SSF47336">
    <property type="entry name" value="ACP-like"/>
    <property type="match status" value="1"/>
</dbReference>
<dbReference type="InterPro" id="IPR036736">
    <property type="entry name" value="ACP-like_sf"/>
</dbReference>
<dbReference type="Pfam" id="PF00550">
    <property type="entry name" value="PP-binding"/>
    <property type="match status" value="1"/>
</dbReference>
<dbReference type="RefSeq" id="WP_212527076.1">
    <property type="nucleotide sequence ID" value="NZ_JAGSOG010000012.1"/>
</dbReference>
<reference evidence="2" key="1">
    <citation type="submission" date="2021-04" db="EMBL/GenBank/DDBJ databases">
        <title>Genome based classification of Actinospica acidithermotolerans sp. nov., an actinobacterium isolated from an Indonesian hot spring.</title>
        <authorList>
            <person name="Kusuma A.B."/>
            <person name="Putra K.E."/>
            <person name="Nafisah S."/>
            <person name="Loh J."/>
            <person name="Nouioui I."/>
            <person name="Goodfellow M."/>
        </authorList>
    </citation>
    <scope>NUCLEOTIDE SEQUENCE</scope>
    <source>
        <strain evidence="2">CSCA 57</strain>
    </source>
</reference>